<accession>A0ABY7EFM2</accession>
<evidence type="ECO:0000256" key="5">
    <source>
        <dbReference type="ARBA" id="ARBA00022473"/>
    </source>
</evidence>
<keyword evidence="14" id="KW-1185">Reference proteome</keyword>
<feature type="region of interest" description="Disordered" evidence="12">
    <location>
        <begin position="22"/>
        <end position="46"/>
    </location>
</feature>
<protein>
    <recommendedName>
        <fullName evidence="4">Coiled-coil alpha-helical rod protein 1</fullName>
    </recommendedName>
    <alternativeName>
        <fullName evidence="10">Alpha-helical coiled-coil rod protein</fullName>
    </alternativeName>
</protein>
<evidence type="ECO:0000313" key="13">
    <source>
        <dbReference type="EMBL" id="WAR08670.1"/>
    </source>
</evidence>
<organism evidence="13 14">
    <name type="scientific">Mya arenaria</name>
    <name type="common">Soft-shell clam</name>
    <dbReference type="NCBI Taxonomy" id="6604"/>
    <lineage>
        <taxon>Eukaryota</taxon>
        <taxon>Metazoa</taxon>
        <taxon>Spiralia</taxon>
        <taxon>Lophotrochozoa</taxon>
        <taxon>Mollusca</taxon>
        <taxon>Bivalvia</taxon>
        <taxon>Autobranchia</taxon>
        <taxon>Heteroconchia</taxon>
        <taxon>Euheterodonta</taxon>
        <taxon>Imparidentia</taxon>
        <taxon>Neoheterodontei</taxon>
        <taxon>Myida</taxon>
        <taxon>Myoidea</taxon>
        <taxon>Myidae</taxon>
        <taxon>Mya</taxon>
    </lineage>
</organism>
<evidence type="ECO:0000256" key="8">
    <source>
        <dbReference type="ARBA" id="ARBA00023054"/>
    </source>
</evidence>
<evidence type="ECO:0000313" key="14">
    <source>
        <dbReference type="Proteomes" id="UP001164746"/>
    </source>
</evidence>
<evidence type="ECO:0000256" key="1">
    <source>
        <dbReference type="ARBA" id="ARBA00003936"/>
    </source>
</evidence>
<keyword evidence="6" id="KW-0963">Cytoplasm</keyword>
<evidence type="ECO:0000256" key="4">
    <source>
        <dbReference type="ARBA" id="ARBA00016468"/>
    </source>
</evidence>
<evidence type="ECO:0000256" key="9">
    <source>
        <dbReference type="ARBA" id="ARBA00023242"/>
    </source>
</evidence>
<keyword evidence="5" id="KW-0217">Developmental protein</keyword>
<evidence type="ECO:0000256" key="2">
    <source>
        <dbReference type="ARBA" id="ARBA00004123"/>
    </source>
</evidence>
<proteinExistence type="predicted"/>
<evidence type="ECO:0000256" key="12">
    <source>
        <dbReference type="SAM" id="MobiDB-lite"/>
    </source>
</evidence>
<dbReference type="Proteomes" id="UP001164746">
    <property type="component" value="Chromosome 6"/>
</dbReference>
<name>A0ABY7EFM2_MYAAR</name>
<sequence length="579" mass="65923">MAENLSVPAEFEKPKPKVVGLNMNLLPPSAFQGKTSPTPDPWKEQTQGEIEKLKQENAKLREAQSQLEAKEKERKSFAQAYESQVEKLQSSVQLLNIRLNSTNEILKLQEKDIKGDNKKSESLLLTRWREKVFALMVQQKSTDIVRQNDENNWNSKLKDLEGQLSSAKNRIEQLGHSLQDKEAQLNMQTTHAQQLQGELCGAQQIALCLDDHVQENVNNASLLQQFAASIGSKFDENMEAMTTCMSTLKSYGLFARREAMVRLQNERGDVPEKDITESVVHQESYQNREECAVLRGELERVTRERDSLSAQIKKDCNTWDSKIANIRAEVADEVETLEQTKTDLESIVQDKNRKLTELSDQLECCQSDLDFANQSIEELKATLAKQEMNMNEALEEQKKEVEGHMSDRLADLDRQLNDAKREHTKAVVSLRQLERQSGRERDRAKEQLATMEEHYTRQIALLTDRLRATESERNLMMATLRQEGLIGKLKSDRLEPVRTDWSITEPVQEHTESEVGERAVFSHSEMGKMGEAIDVFQTRPDQDSESTEENITSVLDDLKSLTDAVLKDGDSESGSDLDV</sequence>
<evidence type="ECO:0000256" key="7">
    <source>
        <dbReference type="ARBA" id="ARBA00022782"/>
    </source>
</evidence>
<keyword evidence="7" id="KW-0221">Differentiation</keyword>
<evidence type="ECO:0000256" key="6">
    <source>
        <dbReference type="ARBA" id="ARBA00022490"/>
    </source>
</evidence>
<keyword evidence="9" id="KW-0539">Nucleus</keyword>
<feature type="coiled-coil region" evidence="11">
    <location>
        <begin position="291"/>
        <end position="436"/>
    </location>
</feature>
<dbReference type="InterPro" id="IPR009800">
    <property type="entry name" value="HCR"/>
</dbReference>
<evidence type="ECO:0000256" key="11">
    <source>
        <dbReference type="SAM" id="Coils"/>
    </source>
</evidence>
<dbReference type="EMBL" id="CP111017">
    <property type="protein sequence ID" value="WAR08670.1"/>
    <property type="molecule type" value="Genomic_DNA"/>
</dbReference>
<keyword evidence="8 11" id="KW-0175">Coiled coil</keyword>
<evidence type="ECO:0000256" key="3">
    <source>
        <dbReference type="ARBA" id="ARBA00004496"/>
    </source>
</evidence>
<comment type="function">
    <text evidence="1">May be a regulator of keratinocyte proliferation or differentiation.</text>
</comment>
<evidence type="ECO:0000256" key="10">
    <source>
        <dbReference type="ARBA" id="ARBA00031932"/>
    </source>
</evidence>
<dbReference type="PANTHER" id="PTHR46822:SF1">
    <property type="entry name" value="COILED-COIL ALPHA-HELICAL ROD PROTEIN 1"/>
    <property type="match status" value="1"/>
</dbReference>
<gene>
    <name evidence="13" type="ORF">MAR_018628</name>
</gene>
<dbReference type="PANTHER" id="PTHR46822">
    <property type="entry name" value="COILED-COIL ALPHA-HELICAL ROD PROTEIN 1"/>
    <property type="match status" value="1"/>
</dbReference>
<dbReference type="Pfam" id="PF07111">
    <property type="entry name" value="HCR"/>
    <property type="match status" value="1"/>
</dbReference>
<comment type="subcellular location">
    <subcellularLocation>
        <location evidence="3">Cytoplasm</location>
    </subcellularLocation>
    <subcellularLocation>
        <location evidence="2">Nucleus</location>
    </subcellularLocation>
</comment>
<feature type="coiled-coil region" evidence="11">
    <location>
        <begin position="150"/>
        <end position="198"/>
    </location>
</feature>
<reference evidence="13" key="1">
    <citation type="submission" date="2022-11" db="EMBL/GenBank/DDBJ databases">
        <title>Centuries of genome instability and evolution in soft-shell clam transmissible cancer (bioRxiv).</title>
        <authorList>
            <person name="Hart S.F.M."/>
            <person name="Yonemitsu M.A."/>
            <person name="Giersch R.M."/>
            <person name="Beal B.F."/>
            <person name="Arriagada G."/>
            <person name="Davis B.W."/>
            <person name="Ostrander E.A."/>
            <person name="Goff S.P."/>
            <person name="Metzger M.J."/>
        </authorList>
    </citation>
    <scope>NUCLEOTIDE SEQUENCE</scope>
    <source>
        <strain evidence="13">MELC-2E11</strain>
        <tissue evidence="13">Siphon/mantle</tissue>
    </source>
</reference>